<dbReference type="GO" id="GO:0072562">
    <property type="term" value="C:blood microparticle"/>
    <property type="evidence" value="ECO:0007669"/>
    <property type="project" value="TreeGrafter"/>
</dbReference>
<dbReference type="InterPro" id="IPR012292">
    <property type="entry name" value="Globin/Proto"/>
</dbReference>
<comment type="caution">
    <text evidence="9">The sequence shown here is derived from an EMBL/GenBank/DDBJ whole genome shotgun (WGS) entry which is preliminary data.</text>
</comment>
<dbReference type="PRINTS" id="PR00612">
    <property type="entry name" value="ALPHAHAEM"/>
</dbReference>
<dbReference type="OrthoDB" id="8751793at2759"/>
<dbReference type="InterPro" id="IPR050056">
    <property type="entry name" value="Hemoglobin_oxygen_transport"/>
</dbReference>
<evidence type="ECO:0000256" key="1">
    <source>
        <dbReference type="ARBA" id="ARBA00008705"/>
    </source>
</evidence>
<evidence type="ECO:0000256" key="3">
    <source>
        <dbReference type="ARBA" id="ARBA00022617"/>
    </source>
</evidence>
<dbReference type="GO" id="GO:0019825">
    <property type="term" value="F:oxygen binding"/>
    <property type="evidence" value="ECO:0007669"/>
    <property type="project" value="InterPro"/>
</dbReference>
<dbReference type="Pfam" id="PF00042">
    <property type="entry name" value="Globin"/>
    <property type="match status" value="1"/>
</dbReference>
<protein>
    <recommendedName>
        <fullName evidence="8">Globin domain-containing protein</fullName>
    </recommendedName>
</protein>
<evidence type="ECO:0000256" key="7">
    <source>
        <dbReference type="RuleBase" id="RU000356"/>
    </source>
</evidence>
<dbReference type="PROSITE" id="PS01033">
    <property type="entry name" value="GLOBIN"/>
    <property type="match status" value="1"/>
</dbReference>
<dbReference type="PANTHER" id="PTHR11442">
    <property type="entry name" value="HEMOGLOBIN FAMILY MEMBER"/>
    <property type="match status" value="1"/>
</dbReference>
<dbReference type="FunFam" id="1.10.490.10:FF:000002">
    <property type="entry name" value="Hemoglobin subunit alpha"/>
    <property type="match status" value="1"/>
</dbReference>
<accession>A0A9D3NMA9</accession>
<evidence type="ECO:0000256" key="4">
    <source>
        <dbReference type="ARBA" id="ARBA00022621"/>
    </source>
</evidence>
<dbReference type="SUPFAM" id="SSF46458">
    <property type="entry name" value="Globin-like"/>
    <property type="match status" value="1"/>
</dbReference>
<evidence type="ECO:0000256" key="5">
    <source>
        <dbReference type="ARBA" id="ARBA00022723"/>
    </source>
</evidence>
<evidence type="ECO:0000256" key="2">
    <source>
        <dbReference type="ARBA" id="ARBA00022448"/>
    </source>
</evidence>
<dbReference type="GO" id="GO:0005344">
    <property type="term" value="F:oxygen carrier activity"/>
    <property type="evidence" value="ECO:0007669"/>
    <property type="project" value="UniProtKB-KW"/>
</dbReference>
<dbReference type="InterPro" id="IPR009050">
    <property type="entry name" value="Globin-like_sf"/>
</dbReference>
<dbReference type="AlphaFoldDB" id="A0A9D3NMA9"/>
<sequence>MHRTTELKSTADQQTTLCQNRPTASNLQVTYSSQLACTLFKALQPSPRTREQEVKLAGLQKSSVTGSALLGFMEASSTWPAPPDDLTMPLGGMFLQNSGLNQTDHTPLLIIMLSKLEKQILIDLWQKLIPVAEDVGSEALYRMFTTFPKTKTYYGHLDLSHGSEHLRSLGKKIVVAIADGTMHISTPAFTTSLGYLSRYHAYQLRIHPTNFKLFNHCMLVTLACHLGDDFSAIEHAATDKYLSAYAAVLAEKFR</sequence>
<keyword evidence="10" id="KW-1185">Reference proteome</keyword>
<dbReference type="GO" id="GO:0005833">
    <property type="term" value="C:hemoglobin complex"/>
    <property type="evidence" value="ECO:0007669"/>
    <property type="project" value="InterPro"/>
</dbReference>
<dbReference type="GO" id="GO:0031720">
    <property type="term" value="F:haptoglobin binding"/>
    <property type="evidence" value="ECO:0007669"/>
    <property type="project" value="TreeGrafter"/>
</dbReference>
<comment type="similarity">
    <text evidence="1 7">Belongs to the globin family.</text>
</comment>
<evidence type="ECO:0000259" key="8">
    <source>
        <dbReference type="PROSITE" id="PS01033"/>
    </source>
</evidence>
<dbReference type="Gene3D" id="1.10.490.10">
    <property type="entry name" value="Globins"/>
    <property type="match status" value="1"/>
</dbReference>
<dbReference type="GO" id="GO:0046872">
    <property type="term" value="F:metal ion binding"/>
    <property type="evidence" value="ECO:0007669"/>
    <property type="project" value="UniProtKB-KW"/>
</dbReference>
<dbReference type="InterPro" id="IPR002338">
    <property type="entry name" value="Hemoglobin_a-typ"/>
</dbReference>
<gene>
    <name evidence="9" type="ORF">KOW79_011502</name>
</gene>
<keyword evidence="3 7" id="KW-0349">Heme</keyword>
<keyword evidence="5" id="KW-0479">Metal-binding</keyword>
<organism evidence="9 10">
    <name type="scientific">Hemibagrus wyckioides</name>
    <dbReference type="NCBI Taxonomy" id="337641"/>
    <lineage>
        <taxon>Eukaryota</taxon>
        <taxon>Metazoa</taxon>
        <taxon>Chordata</taxon>
        <taxon>Craniata</taxon>
        <taxon>Vertebrata</taxon>
        <taxon>Euteleostomi</taxon>
        <taxon>Actinopterygii</taxon>
        <taxon>Neopterygii</taxon>
        <taxon>Teleostei</taxon>
        <taxon>Ostariophysi</taxon>
        <taxon>Siluriformes</taxon>
        <taxon>Bagridae</taxon>
        <taxon>Hemibagrus</taxon>
    </lineage>
</organism>
<dbReference type="GO" id="GO:0020037">
    <property type="term" value="F:heme binding"/>
    <property type="evidence" value="ECO:0007669"/>
    <property type="project" value="InterPro"/>
</dbReference>
<evidence type="ECO:0000313" key="10">
    <source>
        <dbReference type="Proteomes" id="UP000824219"/>
    </source>
</evidence>
<dbReference type="PANTHER" id="PTHR11442:SF97">
    <property type="entry name" value="HEMOGLOBIN SUBUNIT ALPHA-D"/>
    <property type="match status" value="1"/>
</dbReference>
<keyword evidence="2 7" id="KW-0813">Transport</keyword>
<name>A0A9D3NMA9_9TELE</name>
<reference evidence="9 10" key="1">
    <citation type="submission" date="2021-06" db="EMBL/GenBank/DDBJ databases">
        <title>Chromosome-level genome assembly of the red-tail catfish (Hemibagrus wyckioides).</title>
        <authorList>
            <person name="Shao F."/>
        </authorList>
    </citation>
    <scope>NUCLEOTIDE SEQUENCE [LARGE SCALE GENOMIC DNA]</scope>
    <source>
        <strain evidence="9">EC202008001</strain>
        <tissue evidence="9">Blood</tissue>
    </source>
</reference>
<dbReference type="InterPro" id="IPR000971">
    <property type="entry name" value="Globin"/>
</dbReference>
<evidence type="ECO:0000313" key="9">
    <source>
        <dbReference type="EMBL" id="KAG7325186.1"/>
    </source>
</evidence>
<feature type="domain" description="Globin" evidence="8">
    <location>
        <begin position="112"/>
        <end position="254"/>
    </location>
</feature>
<keyword evidence="4 7" id="KW-0561">Oxygen transport</keyword>
<evidence type="ECO:0000256" key="6">
    <source>
        <dbReference type="ARBA" id="ARBA00023004"/>
    </source>
</evidence>
<dbReference type="EMBL" id="JAHKSW010000013">
    <property type="protein sequence ID" value="KAG7325186.1"/>
    <property type="molecule type" value="Genomic_DNA"/>
</dbReference>
<dbReference type="GO" id="GO:0004601">
    <property type="term" value="F:peroxidase activity"/>
    <property type="evidence" value="ECO:0007669"/>
    <property type="project" value="TreeGrafter"/>
</dbReference>
<proteinExistence type="inferred from homology"/>
<dbReference type="Proteomes" id="UP000824219">
    <property type="component" value="Linkage Group LG13"/>
</dbReference>
<keyword evidence="6" id="KW-0408">Iron</keyword>
<dbReference type="GO" id="GO:0043177">
    <property type="term" value="F:organic acid binding"/>
    <property type="evidence" value="ECO:0007669"/>
    <property type="project" value="TreeGrafter"/>
</dbReference>
<dbReference type="GO" id="GO:0042744">
    <property type="term" value="P:hydrogen peroxide catabolic process"/>
    <property type="evidence" value="ECO:0007669"/>
    <property type="project" value="TreeGrafter"/>
</dbReference>
<dbReference type="GO" id="GO:0031838">
    <property type="term" value="C:haptoglobin-hemoglobin complex"/>
    <property type="evidence" value="ECO:0007669"/>
    <property type="project" value="TreeGrafter"/>
</dbReference>